<protein>
    <recommendedName>
        <fullName evidence="4">Secreted protein</fullName>
    </recommendedName>
</protein>
<evidence type="ECO:0000256" key="2">
    <source>
        <dbReference type="SAM" id="SignalP"/>
    </source>
</evidence>
<sequence>MSWSTWAIGVVVVVAVPMASSKTAVLTSRSSNCCSNFSMTADTFCRSIELMALSSALTTPAMFLVTCFMAMALLILEETASTLEAIRR</sequence>
<proteinExistence type="predicted"/>
<evidence type="ECO:0000313" key="3">
    <source>
        <dbReference type="EMBL" id="MXU85867.1"/>
    </source>
</evidence>
<organism evidence="3">
    <name type="scientific">Ixodes ricinus</name>
    <name type="common">Common tick</name>
    <name type="synonym">Acarus ricinus</name>
    <dbReference type="NCBI Taxonomy" id="34613"/>
    <lineage>
        <taxon>Eukaryota</taxon>
        <taxon>Metazoa</taxon>
        <taxon>Ecdysozoa</taxon>
        <taxon>Arthropoda</taxon>
        <taxon>Chelicerata</taxon>
        <taxon>Arachnida</taxon>
        <taxon>Acari</taxon>
        <taxon>Parasitiformes</taxon>
        <taxon>Ixodida</taxon>
        <taxon>Ixodoidea</taxon>
        <taxon>Ixodidae</taxon>
        <taxon>Ixodinae</taxon>
        <taxon>Ixodes</taxon>
    </lineage>
</organism>
<evidence type="ECO:0000256" key="1">
    <source>
        <dbReference type="SAM" id="Phobius"/>
    </source>
</evidence>
<accession>A0A6B0U9R2</accession>
<feature type="signal peptide" evidence="2">
    <location>
        <begin position="1"/>
        <end position="21"/>
    </location>
</feature>
<feature type="transmembrane region" description="Helical" evidence="1">
    <location>
        <begin position="57"/>
        <end position="76"/>
    </location>
</feature>
<feature type="chain" id="PRO_5025614866" description="Secreted protein" evidence="2">
    <location>
        <begin position="22"/>
        <end position="88"/>
    </location>
</feature>
<dbReference type="AlphaFoldDB" id="A0A6B0U9R2"/>
<evidence type="ECO:0008006" key="4">
    <source>
        <dbReference type="Google" id="ProtNLM"/>
    </source>
</evidence>
<reference evidence="3" key="1">
    <citation type="submission" date="2019-12" db="EMBL/GenBank/DDBJ databases">
        <title>An insight into the sialome of adult female Ixodes ricinus ticks feeding for 6 days.</title>
        <authorList>
            <person name="Perner J."/>
            <person name="Ribeiro J.M.C."/>
        </authorList>
    </citation>
    <scope>NUCLEOTIDE SEQUENCE</scope>
    <source>
        <strain evidence="3">Semi-engorged</strain>
        <tissue evidence="3">Salivary glands</tissue>
    </source>
</reference>
<name>A0A6B0U9R2_IXORI</name>
<dbReference type="EMBL" id="GIFC01003784">
    <property type="protein sequence ID" value="MXU85867.1"/>
    <property type="molecule type" value="Transcribed_RNA"/>
</dbReference>
<keyword evidence="1" id="KW-1133">Transmembrane helix</keyword>
<keyword evidence="1" id="KW-0472">Membrane</keyword>
<keyword evidence="2" id="KW-0732">Signal</keyword>
<keyword evidence="1" id="KW-0812">Transmembrane</keyword>